<evidence type="ECO:0000256" key="1">
    <source>
        <dbReference type="ARBA" id="ARBA00022729"/>
    </source>
</evidence>
<dbReference type="Proteomes" id="UP000182744">
    <property type="component" value="Unassembled WGS sequence"/>
</dbReference>
<keyword evidence="1" id="KW-0732">Signal</keyword>
<evidence type="ECO:0000256" key="2">
    <source>
        <dbReference type="SAM" id="MobiDB-lite"/>
    </source>
</evidence>
<dbReference type="AlphaFoldDB" id="A0A1G7CNG9"/>
<keyword evidence="4" id="KW-1185">Reference proteome</keyword>
<feature type="region of interest" description="Disordered" evidence="2">
    <location>
        <begin position="52"/>
        <end position="77"/>
    </location>
</feature>
<dbReference type="NCBIfam" id="TIGR01254">
    <property type="entry name" value="sfuA"/>
    <property type="match status" value="1"/>
</dbReference>
<dbReference type="GO" id="GO:0030288">
    <property type="term" value="C:outer membrane-bounded periplasmic space"/>
    <property type="evidence" value="ECO:0007669"/>
    <property type="project" value="TreeGrafter"/>
</dbReference>
<dbReference type="GO" id="GO:0030976">
    <property type="term" value="F:thiamine pyrophosphate binding"/>
    <property type="evidence" value="ECO:0007669"/>
    <property type="project" value="TreeGrafter"/>
</dbReference>
<sequence length="426" mass="44536">MVRRVHKPSKPTSTLTTSTLSTGTFTASALTKIAGLLSVITLALAGCSGNPNTASTTNGQNPTTSENVPAPGTNGNKNGGKAGVVTVMTHDSFNVPPELISKFEEESGSRVVLTAPGDAGTVVNQLVLAEGKPVADAVYGIDTFTAYQALDANVLEPYTPAALATIANTSGTANSAATAGTAGTANTAATTPDQDSAAPTGQHPAQLDGKLTPIDHGEVCVNYDKKWFADNNLAVPETFADLVEPQYAKLLVTTNPAASSPGLAFLAATAEYTGQDREALREYWQQLFAGGTLVEESWADSYNADFSAKGSGEYPLVVSYSSSPAAEEGATGNLPQTCIRQTEYAGVLRGAKNPAGAQAFIDFLLSPDVQAAIAPNMYMYPVADVPLPEAWEKYAPRVTNPIETDPKTFGQNRAELIRDWREVAGR</sequence>
<name>A0A1G7CNG9_9ACTO</name>
<dbReference type="InterPro" id="IPR005948">
    <property type="entry name" value="ThiB-like"/>
</dbReference>
<reference evidence="4" key="1">
    <citation type="submission" date="2016-10" db="EMBL/GenBank/DDBJ databases">
        <authorList>
            <person name="Varghese N."/>
        </authorList>
    </citation>
    <scope>NUCLEOTIDE SEQUENCE [LARGE SCALE GENOMIC DNA]</scope>
    <source>
        <strain evidence="4">DSM 20639</strain>
    </source>
</reference>
<dbReference type="Gene3D" id="3.40.190.10">
    <property type="entry name" value="Periplasmic binding protein-like II"/>
    <property type="match status" value="2"/>
</dbReference>
<dbReference type="EMBL" id="FNAU01000008">
    <property type="protein sequence ID" value="SDE40005.1"/>
    <property type="molecule type" value="Genomic_DNA"/>
</dbReference>
<proteinExistence type="predicted"/>
<evidence type="ECO:0000313" key="4">
    <source>
        <dbReference type="Proteomes" id="UP000182744"/>
    </source>
</evidence>
<dbReference type="SUPFAM" id="SSF53850">
    <property type="entry name" value="Periplasmic binding protein-like II"/>
    <property type="match status" value="1"/>
</dbReference>
<dbReference type="GO" id="GO:0030975">
    <property type="term" value="F:thiamine binding"/>
    <property type="evidence" value="ECO:0007669"/>
    <property type="project" value="InterPro"/>
</dbReference>
<gene>
    <name evidence="3" type="ORF">SAMN05421878_10817</name>
</gene>
<dbReference type="Pfam" id="PF13343">
    <property type="entry name" value="SBP_bac_6"/>
    <property type="match status" value="1"/>
</dbReference>
<dbReference type="PANTHER" id="PTHR30006:SF2">
    <property type="entry name" value="ABC TRANSPORTER SUBSTRATE-BINDING PROTEIN"/>
    <property type="match status" value="1"/>
</dbReference>
<dbReference type="GO" id="GO:0015888">
    <property type="term" value="P:thiamine transport"/>
    <property type="evidence" value="ECO:0007669"/>
    <property type="project" value="InterPro"/>
</dbReference>
<accession>A0A1G7CNG9</accession>
<dbReference type="PANTHER" id="PTHR30006">
    <property type="entry name" value="THIAMINE-BINDING PERIPLASMIC PROTEIN-RELATED"/>
    <property type="match status" value="1"/>
</dbReference>
<protein>
    <submittedName>
        <fullName evidence="3">Thiamine transport system substrate-binding protein</fullName>
    </submittedName>
</protein>
<organism evidence="3 4">
    <name type="scientific">Actinobaculum suis</name>
    <dbReference type="NCBI Taxonomy" id="1657"/>
    <lineage>
        <taxon>Bacteria</taxon>
        <taxon>Bacillati</taxon>
        <taxon>Actinomycetota</taxon>
        <taxon>Actinomycetes</taxon>
        <taxon>Actinomycetales</taxon>
        <taxon>Actinomycetaceae</taxon>
        <taxon>Actinobaculum</taxon>
    </lineage>
</organism>
<feature type="compositionally biased region" description="Polar residues" evidence="2">
    <location>
        <begin position="52"/>
        <end position="67"/>
    </location>
</feature>
<evidence type="ECO:0000313" key="3">
    <source>
        <dbReference type="EMBL" id="SDE40005.1"/>
    </source>
</evidence>
<feature type="region of interest" description="Disordered" evidence="2">
    <location>
        <begin position="183"/>
        <end position="210"/>
    </location>
</feature>